<dbReference type="Proteomes" id="UP000013827">
    <property type="component" value="Unassembled WGS sequence"/>
</dbReference>
<dbReference type="OMA" id="VYFDWGS"/>
<dbReference type="InterPro" id="IPR052896">
    <property type="entry name" value="GGT-like_enzyme"/>
</dbReference>
<proteinExistence type="predicted"/>
<dbReference type="STRING" id="2903.R1G6Z3"/>
<dbReference type="EnsemblProtists" id="EOD41574">
    <property type="protein sequence ID" value="EOD41574"/>
    <property type="gene ID" value="EMIHUDRAFT_193942"/>
</dbReference>
<dbReference type="RefSeq" id="XP_005794003.1">
    <property type="nucleotide sequence ID" value="XM_005793946.1"/>
</dbReference>
<dbReference type="GeneID" id="17286844"/>
<dbReference type="Pfam" id="PF01019">
    <property type="entry name" value="G_glu_transpept"/>
    <property type="match status" value="2"/>
</dbReference>
<dbReference type="SUPFAM" id="SSF56235">
    <property type="entry name" value="N-terminal nucleophile aminohydrolases (Ntn hydrolases)"/>
    <property type="match status" value="1"/>
</dbReference>
<accession>A0A0D3L0N9</accession>
<dbReference type="HOGENOM" id="CLU_440354_0_0_1"/>
<dbReference type="InterPro" id="IPR029055">
    <property type="entry name" value="Ntn_hydrolases_N"/>
</dbReference>
<sequence length="621" mass="66257">MSMVDWSSTPVSGEVVWPLLNHVSMARRSYVIPSIITTGSSISAKVIGQRKASGMSEGRVDGGAASSTSSVRAAAACCSGSIASNGSNSIGRSTAPSRSSRLSLLSTPTLASNKSPSLFTAARLASPSSLALSWSAAGGLSASPSASTSYNCGVGGDLFALVSFKGKTYGLNGSGRSPRALSLAAARADGLHAASAHSITVPGAVDGWERLWRRFGKLPWSDLFKDAIYHAKHGHIPTQVEANMALAATLERLAVGGAAEFYRGSLADDLLRDTRRLGSLLNASDLASHAGEDITPISTTYRGYRVWELQSNSQGLTALEALNVLENFNMSTLEFLSATHLHHMIEATKLAFADRALFSGDGMAINSSKWHRATQRLLSKRYAARLSRTISSTGHKRRSMDNTIRPDQYAFNGARLQPNGDTISIVAGDEDGIMISLMQSNFNSKFMLETLGFVLHNRGNLFSLGESSPDLYAPGSRPFHTLTPALVTVRTGHGIGERPWLAFGMTGGSTQPVGHLQLLTNIIDFGLPLQAAIDAPRFTHWHPNQPSGYWTEPHWQPAGWQLAGGSPSGSMGTAGFVQLEALHPCLSARRMQAIEVVGDPQTHSRPNFKLQGYRVGSDRRG</sequence>
<dbReference type="Gene3D" id="1.10.246.130">
    <property type="match status" value="1"/>
</dbReference>
<keyword evidence="3" id="KW-1185">Reference proteome</keyword>
<evidence type="ECO:0008006" key="4">
    <source>
        <dbReference type="Google" id="ProtNLM"/>
    </source>
</evidence>
<dbReference type="PRINTS" id="PR01210">
    <property type="entry name" value="GGTRANSPTASE"/>
</dbReference>
<dbReference type="AlphaFoldDB" id="A0A0D3L0N9"/>
<feature type="region of interest" description="Disordered" evidence="1">
    <location>
        <begin position="599"/>
        <end position="621"/>
    </location>
</feature>
<dbReference type="InterPro" id="IPR043137">
    <property type="entry name" value="GGT_ssub_C"/>
</dbReference>
<dbReference type="eggNOG" id="KOG2410">
    <property type="taxonomic scope" value="Eukaryota"/>
</dbReference>
<dbReference type="PaxDb" id="2903-EOD41574"/>
<reference evidence="2" key="2">
    <citation type="submission" date="2024-10" db="UniProtKB">
        <authorList>
            <consortium name="EnsemblProtists"/>
        </authorList>
    </citation>
    <scope>IDENTIFICATION</scope>
</reference>
<name>A0A0D3L0N9_EMIH1</name>
<dbReference type="KEGG" id="ehx:EMIHUDRAFT_193942"/>
<dbReference type="PANTHER" id="PTHR43881">
    <property type="entry name" value="GAMMA-GLUTAMYLTRANSPEPTIDASE (AFU_ORTHOLOGUE AFUA_4G13580)"/>
    <property type="match status" value="1"/>
</dbReference>
<dbReference type="PANTHER" id="PTHR43881:SF5">
    <property type="entry name" value="GAMMA-GLUTAMYLTRANSPEPTIDASE"/>
    <property type="match status" value="1"/>
</dbReference>
<protein>
    <recommendedName>
        <fullName evidence="4">Gamma-glutamyltransferase</fullName>
    </recommendedName>
</protein>
<reference evidence="3" key="1">
    <citation type="journal article" date="2013" name="Nature">
        <title>Pan genome of the phytoplankton Emiliania underpins its global distribution.</title>
        <authorList>
            <person name="Read B.A."/>
            <person name="Kegel J."/>
            <person name="Klute M.J."/>
            <person name="Kuo A."/>
            <person name="Lefebvre S.C."/>
            <person name="Maumus F."/>
            <person name="Mayer C."/>
            <person name="Miller J."/>
            <person name="Monier A."/>
            <person name="Salamov A."/>
            <person name="Young J."/>
            <person name="Aguilar M."/>
            <person name="Claverie J.M."/>
            <person name="Frickenhaus S."/>
            <person name="Gonzalez K."/>
            <person name="Herman E.K."/>
            <person name="Lin Y.C."/>
            <person name="Napier J."/>
            <person name="Ogata H."/>
            <person name="Sarno A.F."/>
            <person name="Shmutz J."/>
            <person name="Schroeder D."/>
            <person name="de Vargas C."/>
            <person name="Verret F."/>
            <person name="von Dassow P."/>
            <person name="Valentin K."/>
            <person name="Van de Peer Y."/>
            <person name="Wheeler G."/>
            <person name="Dacks J.B."/>
            <person name="Delwiche C.F."/>
            <person name="Dyhrman S.T."/>
            <person name="Glockner G."/>
            <person name="John U."/>
            <person name="Richards T."/>
            <person name="Worden A.Z."/>
            <person name="Zhang X."/>
            <person name="Grigoriev I.V."/>
            <person name="Allen A.E."/>
            <person name="Bidle K."/>
            <person name="Borodovsky M."/>
            <person name="Bowler C."/>
            <person name="Brownlee C."/>
            <person name="Cock J.M."/>
            <person name="Elias M."/>
            <person name="Gladyshev V.N."/>
            <person name="Groth M."/>
            <person name="Guda C."/>
            <person name="Hadaegh A."/>
            <person name="Iglesias-Rodriguez M.D."/>
            <person name="Jenkins J."/>
            <person name="Jones B.M."/>
            <person name="Lawson T."/>
            <person name="Leese F."/>
            <person name="Lindquist E."/>
            <person name="Lobanov A."/>
            <person name="Lomsadze A."/>
            <person name="Malik S.B."/>
            <person name="Marsh M.E."/>
            <person name="Mackinder L."/>
            <person name="Mock T."/>
            <person name="Mueller-Roeber B."/>
            <person name="Pagarete A."/>
            <person name="Parker M."/>
            <person name="Probert I."/>
            <person name="Quesneville H."/>
            <person name="Raines C."/>
            <person name="Rensing S.A."/>
            <person name="Riano-Pachon D.M."/>
            <person name="Richier S."/>
            <person name="Rokitta S."/>
            <person name="Shiraiwa Y."/>
            <person name="Soanes D.M."/>
            <person name="van der Giezen M."/>
            <person name="Wahlund T.M."/>
            <person name="Williams B."/>
            <person name="Wilson W."/>
            <person name="Wolfe G."/>
            <person name="Wurch L.L."/>
        </authorList>
    </citation>
    <scope>NUCLEOTIDE SEQUENCE</scope>
</reference>
<dbReference type="Gene3D" id="3.60.20.40">
    <property type="match status" value="1"/>
</dbReference>
<organism evidence="2 3">
    <name type="scientific">Emiliania huxleyi (strain CCMP1516)</name>
    <dbReference type="NCBI Taxonomy" id="280463"/>
    <lineage>
        <taxon>Eukaryota</taxon>
        <taxon>Haptista</taxon>
        <taxon>Haptophyta</taxon>
        <taxon>Prymnesiophyceae</taxon>
        <taxon>Isochrysidales</taxon>
        <taxon>Noelaerhabdaceae</taxon>
        <taxon>Emiliania</taxon>
    </lineage>
</organism>
<evidence type="ECO:0000313" key="2">
    <source>
        <dbReference type="EnsemblProtists" id="EOD41574"/>
    </source>
</evidence>
<evidence type="ECO:0000256" key="1">
    <source>
        <dbReference type="SAM" id="MobiDB-lite"/>
    </source>
</evidence>
<evidence type="ECO:0000313" key="3">
    <source>
        <dbReference type="Proteomes" id="UP000013827"/>
    </source>
</evidence>
<dbReference type="InterPro" id="IPR043138">
    <property type="entry name" value="GGT_lsub"/>
</dbReference>